<comment type="caution">
    <text evidence="1">The sequence shown here is derived from an EMBL/GenBank/DDBJ whole genome shotgun (WGS) entry which is preliminary data.</text>
</comment>
<reference evidence="1" key="2">
    <citation type="submission" date="2022-01" db="EMBL/GenBank/DDBJ databases">
        <authorList>
            <person name="Yamashiro T."/>
            <person name="Shiraishi A."/>
            <person name="Satake H."/>
            <person name="Nakayama K."/>
        </authorList>
    </citation>
    <scope>NUCLEOTIDE SEQUENCE</scope>
</reference>
<protein>
    <submittedName>
        <fullName evidence="1">Uncharacterized protein</fullName>
    </submittedName>
</protein>
<accession>A0ABQ4Y7Q3</accession>
<organism evidence="1 2">
    <name type="scientific">Tanacetum coccineum</name>
    <dbReference type="NCBI Taxonomy" id="301880"/>
    <lineage>
        <taxon>Eukaryota</taxon>
        <taxon>Viridiplantae</taxon>
        <taxon>Streptophyta</taxon>
        <taxon>Embryophyta</taxon>
        <taxon>Tracheophyta</taxon>
        <taxon>Spermatophyta</taxon>
        <taxon>Magnoliopsida</taxon>
        <taxon>eudicotyledons</taxon>
        <taxon>Gunneridae</taxon>
        <taxon>Pentapetalae</taxon>
        <taxon>asterids</taxon>
        <taxon>campanulids</taxon>
        <taxon>Asterales</taxon>
        <taxon>Asteraceae</taxon>
        <taxon>Asteroideae</taxon>
        <taxon>Anthemideae</taxon>
        <taxon>Anthemidinae</taxon>
        <taxon>Tanacetum</taxon>
    </lineage>
</organism>
<evidence type="ECO:0000313" key="1">
    <source>
        <dbReference type="EMBL" id="GJS73719.1"/>
    </source>
</evidence>
<evidence type="ECO:0000313" key="2">
    <source>
        <dbReference type="Proteomes" id="UP001151760"/>
    </source>
</evidence>
<sequence length="335" mass="39121">MRSREYLFEHSIVQRPAISKCVVFKLRRKQLSDEDKGCRVIMGSQDQIEWKDVAQTPCGVKCRLSTTNMHSGASLTDGENVNSYLDMQLRLQDIEDMLLLLVQGKLTNLNVEERLALGVSLRMFTRSIILRRRVEDLQLGVKSYQKKLNLTRPDMYRSDLKRKSAYTTYSNPKGFIYHNKDKKYRLMRIDELHKFSDVWRNVDRERAGAMIQAIDQQLRNIRFDTSAGNPLKEILLKLNLPDHRILKDRHGGSIKVKEFQRSFCHSDTERLSQSDEVLKLKNFKKDAALKLFKCSRSHSRQAKQQAQDQTSMLNTSIHKLMIEVKKYELKTKVKA</sequence>
<dbReference type="EMBL" id="BQNB010010175">
    <property type="protein sequence ID" value="GJS73719.1"/>
    <property type="molecule type" value="Genomic_DNA"/>
</dbReference>
<name>A0ABQ4Y7Q3_9ASTR</name>
<keyword evidence="2" id="KW-1185">Reference proteome</keyword>
<gene>
    <name evidence="1" type="ORF">Tco_0706560</name>
</gene>
<reference evidence="1" key="1">
    <citation type="journal article" date="2022" name="Int. J. Mol. Sci.">
        <title>Draft Genome of Tanacetum Coccineum: Genomic Comparison of Closely Related Tanacetum-Family Plants.</title>
        <authorList>
            <person name="Yamashiro T."/>
            <person name="Shiraishi A."/>
            <person name="Nakayama K."/>
            <person name="Satake H."/>
        </authorList>
    </citation>
    <scope>NUCLEOTIDE SEQUENCE</scope>
</reference>
<proteinExistence type="predicted"/>
<dbReference type="Proteomes" id="UP001151760">
    <property type="component" value="Unassembled WGS sequence"/>
</dbReference>